<dbReference type="Gene3D" id="3.60.60.10">
    <property type="entry name" value="Penicillin V Acylase, Chain A"/>
    <property type="match status" value="1"/>
</dbReference>
<organism evidence="2 3">
    <name type="scientific">Flammeovirga agarivorans</name>
    <dbReference type="NCBI Taxonomy" id="2726742"/>
    <lineage>
        <taxon>Bacteria</taxon>
        <taxon>Pseudomonadati</taxon>
        <taxon>Bacteroidota</taxon>
        <taxon>Cytophagia</taxon>
        <taxon>Cytophagales</taxon>
        <taxon>Flammeovirgaceae</taxon>
        <taxon>Flammeovirga</taxon>
    </lineage>
</organism>
<accession>A0A7X8SP41</accession>
<dbReference type="AlphaFoldDB" id="A0A7X8SP41"/>
<gene>
    <name evidence="2" type="ORF">HGP29_21600</name>
</gene>
<dbReference type="SUPFAM" id="SSF56235">
    <property type="entry name" value="N-terminal nucleophile aminohydrolases (Ntn hydrolases)"/>
    <property type="match status" value="1"/>
</dbReference>
<dbReference type="InterPro" id="IPR029055">
    <property type="entry name" value="Ntn_hydrolases_N"/>
</dbReference>
<dbReference type="RefSeq" id="WP_168884523.1">
    <property type="nucleotide sequence ID" value="NZ_JABAIL010000008.1"/>
</dbReference>
<name>A0A7X8SP41_9BACT</name>
<sequence>MKISLSFLLLFISSIGIQNKISDPVPGSCTIFSASIGDQTLFGNNEDYFDPDTYLWTEPATGGNYGCIYLGFKDYSHQGGINEKGLCFDANALPDVKINLHKELLQPPHYDVPYDQYEIWLPVLILRKAATIQEAIDIAQKYQKNNWYPSSEGVGYQLNFADAQGDAVVMSVDQSGELAFTRKNKDAHFLISTNYNKANPNNALEYPCHRYTVSEEMLNTITKENDITIRFFKNILDRVHQEGIFSRTLYSNIFDLQRGIIYLYYQHEYEEVVILHVKDELAKGNINIKISDLFSEETVHQASYKWYSLIATWILGCAALTVISIVIIHYINKKYYKFH</sequence>
<dbReference type="Proteomes" id="UP000585050">
    <property type="component" value="Unassembled WGS sequence"/>
</dbReference>
<comment type="caution">
    <text evidence="2">The sequence shown here is derived from an EMBL/GenBank/DDBJ whole genome shotgun (WGS) entry which is preliminary data.</text>
</comment>
<feature type="transmembrane region" description="Helical" evidence="1">
    <location>
        <begin position="306"/>
        <end position="331"/>
    </location>
</feature>
<keyword evidence="1" id="KW-0472">Membrane</keyword>
<dbReference type="EMBL" id="JABAIL010000008">
    <property type="protein sequence ID" value="NLR93810.1"/>
    <property type="molecule type" value="Genomic_DNA"/>
</dbReference>
<keyword evidence="1" id="KW-0812">Transmembrane</keyword>
<keyword evidence="1" id="KW-1133">Transmembrane helix</keyword>
<evidence type="ECO:0000256" key="1">
    <source>
        <dbReference type="SAM" id="Phobius"/>
    </source>
</evidence>
<protein>
    <submittedName>
        <fullName evidence="2">Uncharacterized protein</fullName>
    </submittedName>
</protein>
<keyword evidence="3" id="KW-1185">Reference proteome</keyword>
<evidence type="ECO:0000313" key="3">
    <source>
        <dbReference type="Proteomes" id="UP000585050"/>
    </source>
</evidence>
<evidence type="ECO:0000313" key="2">
    <source>
        <dbReference type="EMBL" id="NLR93810.1"/>
    </source>
</evidence>
<reference evidence="2 3" key="1">
    <citation type="submission" date="2020-04" db="EMBL/GenBank/DDBJ databases">
        <title>Flammeovirga sp. SR4, a novel species isolated from seawater.</title>
        <authorList>
            <person name="Wang X."/>
        </authorList>
    </citation>
    <scope>NUCLEOTIDE SEQUENCE [LARGE SCALE GENOMIC DNA]</scope>
    <source>
        <strain evidence="2 3">SR4</strain>
    </source>
</reference>
<proteinExistence type="predicted"/>